<dbReference type="SUPFAM" id="SSF53474">
    <property type="entry name" value="alpha/beta-Hydrolases"/>
    <property type="match status" value="1"/>
</dbReference>
<protein>
    <submittedName>
        <fullName evidence="2">Putative redox protein</fullName>
    </submittedName>
</protein>
<sequence length="257" mass="27480">MVSNAVTFTGRDGIRLAGRLERPTDRCIATAVFAHCFTCGKDIAAAARIARALAKRGVAVLRFDFAGLGESDGEFAGSDFSSEVDDLWHAADYLRATIDAPSILIGHSLGGAAVLAAAHGIPETRAVATIGAPADPAHIEHLLGSARDRVEAEGSAVVSIAGRPFTFRRSFLDDIRGQRQRERIANLRCALLVMHSPRDEVVELRNARQIYDAAPHPKSFVSLDGADHLLTDSAQATYVADVLTAWVGRYLDPPAGR</sequence>
<comment type="caution">
    <text evidence="2">The sequence shown here is derived from an EMBL/GenBank/DDBJ whole genome shotgun (WGS) entry which is preliminary data.</text>
</comment>
<dbReference type="RefSeq" id="WP_040748680.1">
    <property type="nucleotide sequence ID" value="NZ_JACHIT010000002.1"/>
</dbReference>
<evidence type="ECO:0000259" key="1">
    <source>
        <dbReference type="Pfam" id="PF12146"/>
    </source>
</evidence>
<dbReference type="PANTHER" id="PTHR42886">
    <property type="entry name" value="RE40534P-RELATED"/>
    <property type="match status" value="1"/>
</dbReference>
<evidence type="ECO:0000313" key="2">
    <source>
        <dbReference type="EMBL" id="MBB5915947.1"/>
    </source>
</evidence>
<proteinExistence type="predicted"/>
<dbReference type="EMBL" id="JACHIT010000002">
    <property type="protein sequence ID" value="MBB5915947.1"/>
    <property type="molecule type" value="Genomic_DNA"/>
</dbReference>
<name>A0A7W9UK44_9NOCA</name>
<organism evidence="2 3">
    <name type="scientific">Nocardia transvalensis</name>
    <dbReference type="NCBI Taxonomy" id="37333"/>
    <lineage>
        <taxon>Bacteria</taxon>
        <taxon>Bacillati</taxon>
        <taxon>Actinomycetota</taxon>
        <taxon>Actinomycetes</taxon>
        <taxon>Mycobacteriales</taxon>
        <taxon>Nocardiaceae</taxon>
        <taxon>Nocardia</taxon>
    </lineage>
</organism>
<keyword evidence="3" id="KW-1185">Reference proteome</keyword>
<dbReference type="InterPro" id="IPR022742">
    <property type="entry name" value="Hydrolase_4"/>
</dbReference>
<gene>
    <name evidence="2" type="ORF">BJY24_004859</name>
</gene>
<dbReference type="InterPro" id="IPR029058">
    <property type="entry name" value="AB_hydrolase_fold"/>
</dbReference>
<reference evidence="2 3" key="1">
    <citation type="submission" date="2020-08" db="EMBL/GenBank/DDBJ databases">
        <title>Sequencing the genomes of 1000 actinobacteria strains.</title>
        <authorList>
            <person name="Klenk H.-P."/>
        </authorList>
    </citation>
    <scope>NUCLEOTIDE SEQUENCE [LARGE SCALE GENOMIC DNA]</scope>
    <source>
        <strain evidence="2 3">DSM 43582</strain>
    </source>
</reference>
<dbReference type="Gene3D" id="3.40.50.1820">
    <property type="entry name" value="alpha/beta hydrolase"/>
    <property type="match status" value="1"/>
</dbReference>
<evidence type="ECO:0000313" key="3">
    <source>
        <dbReference type="Proteomes" id="UP000540412"/>
    </source>
</evidence>
<dbReference type="Proteomes" id="UP000540412">
    <property type="component" value="Unassembled WGS sequence"/>
</dbReference>
<dbReference type="Pfam" id="PF12146">
    <property type="entry name" value="Hydrolase_4"/>
    <property type="match status" value="1"/>
</dbReference>
<feature type="domain" description="Serine aminopeptidase S33" evidence="1">
    <location>
        <begin position="43"/>
        <end position="130"/>
    </location>
</feature>
<accession>A0A7W9UK44</accession>
<dbReference type="AlphaFoldDB" id="A0A7W9UK44"/>
<dbReference type="PANTHER" id="PTHR42886:SF53">
    <property type="entry name" value="ALPHA_BETA-HYDROLASES SUPERFAMILY PROTEIN"/>
    <property type="match status" value="1"/>
</dbReference>